<reference evidence="1 2" key="1">
    <citation type="submission" date="2024-09" db="EMBL/GenBank/DDBJ databases">
        <title>Genome sequencing and assembly of Phytophthora oleae, isolate VK10A, causative agent of rot of olive drupes.</title>
        <authorList>
            <person name="Conti Taguali S."/>
            <person name="Riolo M."/>
            <person name="La Spada F."/>
            <person name="Cacciola S.O."/>
            <person name="Dionisio G."/>
        </authorList>
    </citation>
    <scope>NUCLEOTIDE SEQUENCE [LARGE SCALE GENOMIC DNA]</scope>
    <source>
        <strain evidence="1 2">VK10A</strain>
    </source>
</reference>
<proteinExistence type="predicted"/>
<evidence type="ECO:0000313" key="2">
    <source>
        <dbReference type="Proteomes" id="UP001632037"/>
    </source>
</evidence>
<gene>
    <name evidence="1" type="ORF">V7S43_015743</name>
</gene>
<dbReference type="Proteomes" id="UP001632037">
    <property type="component" value="Unassembled WGS sequence"/>
</dbReference>
<dbReference type="EMBL" id="JBIMZQ010000048">
    <property type="protein sequence ID" value="KAL3659164.1"/>
    <property type="molecule type" value="Genomic_DNA"/>
</dbReference>
<keyword evidence="2" id="KW-1185">Reference proteome</keyword>
<evidence type="ECO:0000313" key="1">
    <source>
        <dbReference type="EMBL" id="KAL3659164.1"/>
    </source>
</evidence>
<comment type="caution">
    <text evidence="1">The sequence shown here is derived from an EMBL/GenBank/DDBJ whole genome shotgun (WGS) entry which is preliminary data.</text>
</comment>
<dbReference type="AlphaFoldDB" id="A0ABD3F206"/>
<sequence length="157" mass="17513">MEKNALMNRFELRGPNKEIYRCEVKPTPATPAMPAGSTIHLINERTNDKWSCCVTSNNIDAFRSKKIQDLRLGGMHLVVLAILQEVLSGSLGPLTSSYVPTQDWGTLSLKQKHSRYFMKLSLDCQIGGKRGSWCFPMNPEDPGAIQKRELPVRAAAP</sequence>
<organism evidence="1 2">
    <name type="scientific">Phytophthora oleae</name>
    <dbReference type="NCBI Taxonomy" id="2107226"/>
    <lineage>
        <taxon>Eukaryota</taxon>
        <taxon>Sar</taxon>
        <taxon>Stramenopiles</taxon>
        <taxon>Oomycota</taxon>
        <taxon>Peronosporomycetes</taxon>
        <taxon>Peronosporales</taxon>
        <taxon>Peronosporaceae</taxon>
        <taxon>Phytophthora</taxon>
    </lineage>
</organism>
<name>A0ABD3F206_9STRA</name>
<protein>
    <submittedName>
        <fullName evidence="1">Uncharacterized protein</fullName>
    </submittedName>
</protein>
<accession>A0ABD3F206</accession>